<evidence type="ECO:0000313" key="3">
    <source>
        <dbReference type="Proteomes" id="UP000063308"/>
    </source>
</evidence>
<gene>
    <name evidence="2" type="ORF">NK6_2026</name>
</gene>
<evidence type="ECO:0000256" key="1">
    <source>
        <dbReference type="SAM" id="MobiDB-lite"/>
    </source>
</evidence>
<dbReference type="Proteomes" id="UP000063308">
    <property type="component" value="Chromosome"/>
</dbReference>
<dbReference type="EMBL" id="AP014685">
    <property type="protein sequence ID" value="BAR55208.1"/>
    <property type="molecule type" value="Genomic_DNA"/>
</dbReference>
<name>A0A0E4BLI5_9BRAD</name>
<sequence length="43" mass="4695">MAAGYPLVIPGWPEGPDPESISPSSMLLDGFRVRDFVAPRNDH</sequence>
<accession>A0A0E4BLI5</accession>
<proteinExistence type="predicted"/>
<reference evidence="2 3" key="1">
    <citation type="submission" date="2014-11" db="EMBL/GenBank/DDBJ databases">
        <title>Symbiosis island explosion on the genome of extra-slow-growing strains of soybean bradyrhizobia with massive insertion sequences.</title>
        <authorList>
            <person name="Iida T."/>
            <person name="Minamisawa K."/>
        </authorList>
    </citation>
    <scope>NUCLEOTIDE SEQUENCE [LARGE SCALE GENOMIC DNA]</scope>
    <source>
        <strain evidence="2 3">NK6</strain>
    </source>
</reference>
<dbReference type="AlphaFoldDB" id="A0A0E4BLI5"/>
<organism evidence="2 3">
    <name type="scientific">Bradyrhizobium diazoefficiens</name>
    <dbReference type="NCBI Taxonomy" id="1355477"/>
    <lineage>
        <taxon>Bacteria</taxon>
        <taxon>Pseudomonadati</taxon>
        <taxon>Pseudomonadota</taxon>
        <taxon>Alphaproteobacteria</taxon>
        <taxon>Hyphomicrobiales</taxon>
        <taxon>Nitrobacteraceae</taxon>
        <taxon>Bradyrhizobium</taxon>
    </lineage>
</organism>
<feature type="region of interest" description="Disordered" evidence="1">
    <location>
        <begin position="1"/>
        <end position="24"/>
    </location>
</feature>
<evidence type="ECO:0000313" key="2">
    <source>
        <dbReference type="EMBL" id="BAR55208.1"/>
    </source>
</evidence>
<protein>
    <submittedName>
        <fullName evidence="2">Uncharacterized protein</fullName>
    </submittedName>
</protein>